<reference evidence="1" key="1">
    <citation type="submission" date="2014-11" db="EMBL/GenBank/DDBJ databases">
        <authorList>
            <person name="Amaro Gonzalez C."/>
        </authorList>
    </citation>
    <scope>NUCLEOTIDE SEQUENCE</scope>
</reference>
<sequence>MGAAARARNVLGQLRFYCDSDVIV</sequence>
<dbReference type="AlphaFoldDB" id="A0A0E9QS25"/>
<evidence type="ECO:0000313" key="1">
    <source>
        <dbReference type="EMBL" id="JAH19654.1"/>
    </source>
</evidence>
<protein>
    <submittedName>
        <fullName evidence="1">Uncharacterized protein</fullName>
    </submittedName>
</protein>
<accession>A0A0E9QS25</accession>
<proteinExistence type="predicted"/>
<reference evidence="1" key="2">
    <citation type="journal article" date="2015" name="Fish Shellfish Immunol.">
        <title>Early steps in the European eel (Anguilla anguilla)-Vibrio vulnificus interaction in the gills: Role of the RtxA13 toxin.</title>
        <authorList>
            <person name="Callol A."/>
            <person name="Pajuelo D."/>
            <person name="Ebbesson L."/>
            <person name="Teles M."/>
            <person name="MacKenzie S."/>
            <person name="Amaro C."/>
        </authorList>
    </citation>
    <scope>NUCLEOTIDE SEQUENCE</scope>
</reference>
<dbReference type="EMBL" id="GBXM01093987">
    <property type="protein sequence ID" value="JAH14590.1"/>
    <property type="molecule type" value="Transcribed_RNA"/>
</dbReference>
<organism evidence="1">
    <name type="scientific">Anguilla anguilla</name>
    <name type="common">European freshwater eel</name>
    <name type="synonym">Muraena anguilla</name>
    <dbReference type="NCBI Taxonomy" id="7936"/>
    <lineage>
        <taxon>Eukaryota</taxon>
        <taxon>Metazoa</taxon>
        <taxon>Chordata</taxon>
        <taxon>Craniata</taxon>
        <taxon>Vertebrata</taxon>
        <taxon>Euteleostomi</taxon>
        <taxon>Actinopterygii</taxon>
        <taxon>Neopterygii</taxon>
        <taxon>Teleostei</taxon>
        <taxon>Anguilliformes</taxon>
        <taxon>Anguillidae</taxon>
        <taxon>Anguilla</taxon>
    </lineage>
</organism>
<dbReference type="EMBL" id="GBXM01088923">
    <property type="protein sequence ID" value="JAH19654.1"/>
    <property type="molecule type" value="Transcribed_RNA"/>
</dbReference>
<name>A0A0E9QS25_ANGAN</name>